<dbReference type="InterPro" id="IPR035513">
    <property type="entry name" value="Invertase/methylesterase_inhib"/>
</dbReference>
<comment type="similarity">
    <text evidence="3">Belongs to the PMEI family.</text>
</comment>
<dbReference type="AlphaFoldDB" id="A0AAV8TMR2"/>
<dbReference type="EMBL" id="JAIWQS010000004">
    <property type="protein sequence ID" value="KAJ8767409.1"/>
    <property type="molecule type" value="Genomic_DNA"/>
</dbReference>
<dbReference type="Gene3D" id="1.20.140.40">
    <property type="entry name" value="Invertase/pectin methylesterase inhibitor family protein"/>
    <property type="match status" value="1"/>
</dbReference>
<dbReference type="InterPro" id="IPR052421">
    <property type="entry name" value="PCW_Enzyme_Inhibitor"/>
</dbReference>
<dbReference type="PANTHER" id="PTHR36710">
    <property type="entry name" value="PECTINESTERASE INHIBITOR-LIKE"/>
    <property type="match status" value="1"/>
</dbReference>
<dbReference type="GO" id="GO:0004857">
    <property type="term" value="F:enzyme inhibitor activity"/>
    <property type="evidence" value="ECO:0007669"/>
    <property type="project" value="InterPro"/>
</dbReference>
<dbReference type="InterPro" id="IPR034087">
    <property type="entry name" value="C/VIF1"/>
</dbReference>
<proteinExistence type="inferred from homology"/>
<keyword evidence="2" id="KW-1015">Disulfide bond</keyword>
<dbReference type="NCBIfam" id="TIGR01614">
    <property type="entry name" value="PME_inhib"/>
    <property type="match status" value="1"/>
</dbReference>
<feature type="chain" id="PRO_5043552474" description="Pectinesterase inhibitor domain-containing protein" evidence="4">
    <location>
        <begin position="28"/>
        <end position="172"/>
    </location>
</feature>
<organism evidence="6 7">
    <name type="scientific">Erythroxylum novogranatense</name>
    <dbReference type="NCBI Taxonomy" id="1862640"/>
    <lineage>
        <taxon>Eukaryota</taxon>
        <taxon>Viridiplantae</taxon>
        <taxon>Streptophyta</taxon>
        <taxon>Embryophyta</taxon>
        <taxon>Tracheophyta</taxon>
        <taxon>Spermatophyta</taxon>
        <taxon>Magnoliopsida</taxon>
        <taxon>eudicotyledons</taxon>
        <taxon>Gunneridae</taxon>
        <taxon>Pentapetalae</taxon>
        <taxon>rosids</taxon>
        <taxon>fabids</taxon>
        <taxon>Malpighiales</taxon>
        <taxon>Erythroxylaceae</taxon>
        <taxon>Erythroxylum</taxon>
    </lineage>
</organism>
<evidence type="ECO:0000259" key="5">
    <source>
        <dbReference type="SMART" id="SM00856"/>
    </source>
</evidence>
<name>A0AAV8TMR2_9ROSI</name>
<keyword evidence="7" id="KW-1185">Reference proteome</keyword>
<dbReference type="SUPFAM" id="SSF101148">
    <property type="entry name" value="Plant invertase/pectin methylesterase inhibitor"/>
    <property type="match status" value="1"/>
</dbReference>
<evidence type="ECO:0000256" key="1">
    <source>
        <dbReference type="ARBA" id="ARBA00022729"/>
    </source>
</evidence>
<evidence type="ECO:0000313" key="7">
    <source>
        <dbReference type="Proteomes" id="UP001159364"/>
    </source>
</evidence>
<dbReference type="SMART" id="SM00856">
    <property type="entry name" value="PMEI"/>
    <property type="match status" value="1"/>
</dbReference>
<evidence type="ECO:0000256" key="2">
    <source>
        <dbReference type="ARBA" id="ARBA00023157"/>
    </source>
</evidence>
<dbReference type="CDD" id="cd15796">
    <property type="entry name" value="CIF_like"/>
    <property type="match status" value="1"/>
</dbReference>
<protein>
    <recommendedName>
        <fullName evidence="5">Pectinesterase inhibitor domain-containing protein</fullName>
    </recommendedName>
</protein>
<accession>A0AAV8TMR2</accession>
<reference evidence="6 7" key="1">
    <citation type="submission" date="2021-09" db="EMBL/GenBank/DDBJ databases">
        <title>Genomic insights and catalytic innovation underlie evolution of tropane alkaloids biosynthesis.</title>
        <authorList>
            <person name="Wang Y.-J."/>
            <person name="Tian T."/>
            <person name="Huang J.-P."/>
            <person name="Huang S.-X."/>
        </authorList>
    </citation>
    <scope>NUCLEOTIDE SEQUENCE [LARGE SCALE GENOMIC DNA]</scope>
    <source>
        <strain evidence="6">KIB-2018</strain>
        <tissue evidence="6">Leaf</tissue>
    </source>
</reference>
<dbReference type="InterPro" id="IPR006501">
    <property type="entry name" value="Pectinesterase_inhib_dom"/>
</dbReference>
<sequence length="172" mass="18621">MSLNFLTQTFLIILLVLLPTHFSYVKSDAALIDKACKSTPSYKKCVSIINTDPGASKADITGLAIIALNAVDTKSHAVMDFLYSQEPKTPALKHAFSSCYDNYYAIINADVLQGYQALQKGQPMIAQTSMNDAGNEANSCENEFKGKSPMTSYNTDVHDTAAIASALTQLLL</sequence>
<keyword evidence="1 4" id="KW-0732">Signal</keyword>
<dbReference type="Proteomes" id="UP001159364">
    <property type="component" value="Linkage Group LG04"/>
</dbReference>
<dbReference type="Pfam" id="PF04043">
    <property type="entry name" value="PMEI"/>
    <property type="match status" value="1"/>
</dbReference>
<feature type="signal peptide" evidence="4">
    <location>
        <begin position="1"/>
        <end position="27"/>
    </location>
</feature>
<feature type="domain" description="Pectinesterase inhibitor" evidence="5">
    <location>
        <begin position="27"/>
        <end position="167"/>
    </location>
</feature>
<evidence type="ECO:0000256" key="4">
    <source>
        <dbReference type="SAM" id="SignalP"/>
    </source>
</evidence>
<gene>
    <name evidence="6" type="ORF">K2173_017453</name>
</gene>
<dbReference type="PANTHER" id="PTHR36710:SF13">
    <property type="entry name" value="PUTATIVE-RELATED"/>
    <property type="match status" value="1"/>
</dbReference>
<evidence type="ECO:0000256" key="3">
    <source>
        <dbReference type="ARBA" id="ARBA00038471"/>
    </source>
</evidence>
<evidence type="ECO:0000313" key="6">
    <source>
        <dbReference type="EMBL" id="KAJ8767409.1"/>
    </source>
</evidence>
<comment type="caution">
    <text evidence="6">The sequence shown here is derived from an EMBL/GenBank/DDBJ whole genome shotgun (WGS) entry which is preliminary data.</text>
</comment>